<dbReference type="EMBL" id="QYSE01000002">
    <property type="protein sequence ID" value="RJF35167.1"/>
    <property type="molecule type" value="Genomic_DNA"/>
</dbReference>
<keyword evidence="6 9" id="KW-1133">Transmembrane helix</keyword>
<dbReference type="SUPFAM" id="SSF103190">
    <property type="entry name" value="Sensory domain-like"/>
    <property type="match status" value="1"/>
</dbReference>
<dbReference type="Pfam" id="PF00990">
    <property type="entry name" value="GGDEF"/>
    <property type="match status" value="1"/>
</dbReference>
<evidence type="ECO:0000256" key="2">
    <source>
        <dbReference type="ARBA" id="ARBA00004651"/>
    </source>
</evidence>
<dbReference type="InterPro" id="IPR033479">
    <property type="entry name" value="dCache_1"/>
</dbReference>
<reference evidence="11 12" key="1">
    <citation type="submission" date="2018-09" db="EMBL/GenBank/DDBJ databases">
        <title>Identification of marine bacteria producing industrial enzymes.</title>
        <authorList>
            <person name="Cheng T.H."/>
            <person name="Saidin J."/>
            <person name="Muhd D.D."/>
            <person name="Isa M.N.M."/>
            <person name="Bakar M.F.A."/>
            <person name="Ismail N."/>
        </authorList>
    </citation>
    <scope>NUCLEOTIDE SEQUENCE [LARGE SCALE GENOMIC DNA]</scope>
    <source>
        <strain evidence="11 12">MNAD 1.6</strain>
    </source>
</reference>
<dbReference type="CDD" id="cd01949">
    <property type="entry name" value="GGDEF"/>
    <property type="match status" value="1"/>
</dbReference>
<dbReference type="PANTHER" id="PTHR45138">
    <property type="entry name" value="REGULATORY COMPONENTS OF SENSORY TRANSDUCTION SYSTEM"/>
    <property type="match status" value="1"/>
</dbReference>
<dbReference type="InterPro" id="IPR029787">
    <property type="entry name" value="Nucleotide_cyclase"/>
</dbReference>
<sequence>MYPIWTLGLYVRSIVLNSLSHGLNLRRLILVLAFSATLITFLNSYYSSYQVQKQQLIDKTLNNHKAYAAKLVSATDNFLLTAQQQLAYVGKILEDDFNNQGLINAEADRLRLQTNSFNSTIIVNAQGDILGVSPMSLKLQNRKVDSFGTKAALSYRTPMISEPYISMAGNLLIFMSQPLFDKQSNFIGYIGGTLYLKRASILNELLQVHYYQDGSYLYVVDENHRLLYHPDKSRIGEQVFDNQVIEEVLKGNSGTQLVTNSKGVAMLAGYAPMTVAPWGVVTQRPLESTLAPLDDLMWQVFVKTAPIGLLTFVFIWVLARLIAQPLRQLADTANTLDRPSTSIELAQIRSWYFESNELRKAMLKGVGLLQSKIGLLRQEAQTDPLTCLHNRRSLDMQISHLIAQRCPFAVLAIDIDHFKRVNDEFGHDIGDVVLQSLAKILLDVTRDSDVVARTGGEEFIVIMPRVEAKRAYQLAERLRMRVSESYIDPVGCINVSIGISGWPIEQLNIDEVFKLADQALYQAKKTGRNRSVVDATYSQDLTPVSEPSILE</sequence>
<evidence type="ECO:0000259" key="10">
    <source>
        <dbReference type="PROSITE" id="PS50887"/>
    </source>
</evidence>
<feature type="transmembrane region" description="Helical" evidence="9">
    <location>
        <begin position="263"/>
        <end position="280"/>
    </location>
</feature>
<proteinExistence type="predicted"/>
<dbReference type="Pfam" id="PF02743">
    <property type="entry name" value="dCache_1"/>
    <property type="match status" value="1"/>
</dbReference>
<feature type="transmembrane region" description="Helical" evidence="9">
    <location>
        <begin position="300"/>
        <end position="319"/>
    </location>
</feature>
<evidence type="ECO:0000256" key="6">
    <source>
        <dbReference type="ARBA" id="ARBA00022989"/>
    </source>
</evidence>
<dbReference type="PANTHER" id="PTHR45138:SF9">
    <property type="entry name" value="DIGUANYLATE CYCLASE DGCM-RELATED"/>
    <property type="match status" value="1"/>
</dbReference>
<dbReference type="InterPro" id="IPR043128">
    <property type="entry name" value="Rev_trsase/Diguanyl_cyclase"/>
</dbReference>
<keyword evidence="4" id="KW-1003">Cell membrane</keyword>
<evidence type="ECO:0000256" key="5">
    <source>
        <dbReference type="ARBA" id="ARBA00022692"/>
    </source>
</evidence>
<dbReference type="AlphaFoldDB" id="A0A3A3EHZ4"/>
<accession>A0A3A3EHZ4</accession>
<comment type="caution">
    <text evidence="11">The sequence shown here is derived from an EMBL/GenBank/DDBJ whole genome shotgun (WGS) entry which is preliminary data.</text>
</comment>
<dbReference type="InterPro" id="IPR000160">
    <property type="entry name" value="GGDEF_dom"/>
</dbReference>
<feature type="transmembrane region" description="Helical" evidence="9">
    <location>
        <begin position="28"/>
        <end position="46"/>
    </location>
</feature>
<dbReference type="RefSeq" id="WP_119852753.1">
    <property type="nucleotide sequence ID" value="NZ_QYSE01000002.1"/>
</dbReference>
<evidence type="ECO:0000313" key="11">
    <source>
        <dbReference type="EMBL" id="RJF35167.1"/>
    </source>
</evidence>
<dbReference type="EC" id="2.7.7.65" evidence="3"/>
<dbReference type="GO" id="GO:0052621">
    <property type="term" value="F:diguanylate cyclase activity"/>
    <property type="evidence" value="ECO:0007669"/>
    <property type="project" value="UniProtKB-EC"/>
</dbReference>
<dbReference type="SUPFAM" id="SSF55073">
    <property type="entry name" value="Nucleotide cyclase"/>
    <property type="match status" value="1"/>
</dbReference>
<feature type="domain" description="GGDEF" evidence="10">
    <location>
        <begin position="406"/>
        <end position="536"/>
    </location>
</feature>
<dbReference type="SMART" id="SM00267">
    <property type="entry name" value="GGDEF"/>
    <property type="match status" value="1"/>
</dbReference>
<dbReference type="FunFam" id="3.30.70.270:FF:000001">
    <property type="entry name" value="Diguanylate cyclase domain protein"/>
    <property type="match status" value="1"/>
</dbReference>
<comment type="subcellular location">
    <subcellularLocation>
        <location evidence="2">Cell membrane</location>
        <topology evidence="2">Multi-pass membrane protein</topology>
    </subcellularLocation>
</comment>
<dbReference type="NCBIfam" id="TIGR00254">
    <property type="entry name" value="GGDEF"/>
    <property type="match status" value="1"/>
</dbReference>
<dbReference type="Gene3D" id="3.30.450.20">
    <property type="entry name" value="PAS domain"/>
    <property type="match status" value="1"/>
</dbReference>
<keyword evidence="5 9" id="KW-0812">Transmembrane</keyword>
<dbReference type="InterPro" id="IPR029151">
    <property type="entry name" value="Sensor-like_sf"/>
</dbReference>
<dbReference type="GO" id="GO:1902201">
    <property type="term" value="P:negative regulation of bacterial-type flagellum-dependent cell motility"/>
    <property type="evidence" value="ECO:0007669"/>
    <property type="project" value="TreeGrafter"/>
</dbReference>
<name>A0A3A3EHZ4_9GAMM</name>
<dbReference type="Proteomes" id="UP000265938">
    <property type="component" value="Unassembled WGS sequence"/>
</dbReference>
<evidence type="ECO:0000256" key="1">
    <source>
        <dbReference type="ARBA" id="ARBA00001946"/>
    </source>
</evidence>
<organism evidence="11 12">
    <name type="scientific">Pseudoalteromonas gelatinilytica</name>
    <dbReference type="NCBI Taxonomy" id="1703256"/>
    <lineage>
        <taxon>Bacteria</taxon>
        <taxon>Pseudomonadati</taxon>
        <taxon>Pseudomonadota</taxon>
        <taxon>Gammaproteobacteria</taxon>
        <taxon>Alteromonadales</taxon>
        <taxon>Pseudoalteromonadaceae</taxon>
        <taxon>Pseudoalteromonas</taxon>
    </lineage>
</organism>
<dbReference type="InterPro" id="IPR050469">
    <property type="entry name" value="Diguanylate_Cyclase"/>
</dbReference>
<comment type="cofactor">
    <cofactor evidence="1">
        <name>Mg(2+)</name>
        <dbReference type="ChEBI" id="CHEBI:18420"/>
    </cofactor>
</comment>
<dbReference type="GO" id="GO:0005886">
    <property type="term" value="C:plasma membrane"/>
    <property type="evidence" value="ECO:0007669"/>
    <property type="project" value="UniProtKB-SubCell"/>
</dbReference>
<gene>
    <name evidence="11" type="ORF">D4741_09265</name>
</gene>
<dbReference type="CDD" id="cd12912">
    <property type="entry name" value="PDC2_MCP_like"/>
    <property type="match status" value="1"/>
</dbReference>
<dbReference type="GO" id="GO:0043709">
    <property type="term" value="P:cell adhesion involved in single-species biofilm formation"/>
    <property type="evidence" value="ECO:0007669"/>
    <property type="project" value="TreeGrafter"/>
</dbReference>
<protein>
    <recommendedName>
        <fullName evidence="3">diguanylate cyclase</fullName>
        <ecNumber evidence="3">2.7.7.65</ecNumber>
    </recommendedName>
</protein>
<keyword evidence="7 9" id="KW-0472">Membrane</keyword>
<evidence type="ECO:0000256" key="4">
    <source>
        <dbReference type="ARBA" id="ARBA00022475"/>
    </source>
</evidence>
<evidence type="ECO:0000256" key="8">
    <source>
        <dbReference type="ARBA" id="ARBA00034247"/>
    </source>
</evidence>
<evidence type="ECO:0000256" key="7">
    <source>
        <dbReference type="ARBA" id="ARBA00023136"/>
    </source>
</evidence>
<dbReference type="PROSITE" id="PS50887">
    <property type="entry name" value="GGDEF"/>
    <property type="match status" value="1"/>
</dbReference>
<evidence type="ECO:0000256" key="9">
    <source>
        <dbReference type="SAM" id="Phobius"/>
    </source>
</evidence>
<dbReference type="Gene3D" id="3.30.70.270">
    <property type="match status" value="1"/>
</dbReference>
<evidence type="ECO:0000313" key="12">
    <source>
        <dbReference type="Proteomes" id="UP000265938"/>
    </source>
</evidence>
<comment type="catalytic activity">
    <reaction evidence="8">
        <text>2 GTP = 3',3'-c-di-GMP + 2 diphosphate</text>
        <dbReference type="Rhea" id="RHEA:24898"/>
        <dbReference type="ChEBI" id="CHEBI:33019"/>
        <dbReference type="ChEBI" id="CHEBI:37565"/>
        <dbReference type="ChEBI" id="CHEBI:58805"/>
        <dbReference type="EC" id="2.7.7.65"/>
    </reaction>
</comment>
<dbReference type="CDD" id="cd18773">
    <property type="entry name" value="PDC1_HK_sensor"/>
    <property type="match status" value="1"/>
</dbReference>
<evidence type="ECO:0000256" key="3">
    <source>
        <dbReference type="ARBA" id="ARBA00012528"/>
    </source>
</evidence>